<evidence type="ECO:0000313" key="3">
    <source>
        <dbReference type="Proteomes" id="UP000664161"/>
    </source>
</evidence>
<name>A0AAW4IVP4_9GAMM</name>
<feature type="region of interest" description="Disordered" evidence="1">
    <location>
        <begin position="1"/>
        <end position="129"/>
    </location>
</feature>
<evidence type="ECO:0000256" key="1">
    <source>
        <dbReference type="SAM" id="MobiDB-lite"/>
    </source>
</evidence>
<dbReference type="AlphaFoldDB" id="A0AAW4IVP4"/>
<evidence type="ECO:0000313" key="2">
    <source>
        <dbReference type="EMBL" id="MBO1516332.1"/>
    </source>
</evidence>
<dbReference type="Proteomes" id="UP000664161">
    <property type="component" value="Unassembled WGS sequence"/>
</dbReference>
<gene>
    <name evidence="2" type="ORF">J3491_03155</name>
</gene>
<dbReference type="EMBL" id="JAGBKN010000004">
    <property type="protein sequence ID" value="MBO1516332.1"/>
    <property type="molecule type" value="Genomic_DNA"/>
</dbReference>
<proteinExistence type="predicted"/>
<feature type="compositionally biased region" description="Basic and acidic residues" evidence="1">
    <location>
        <begin position="58"/>
        <end position="78"/>
    </location>
</feature>
<comment type="caution">
    <text evidence="2">The sequence shown here is derived from an EMBL/GenBank/DDBJ whole genome shotgun (WGS) entry which is preliminary data.</text>
</comment>
<organism evidence="2 3">
    <name type="scientific">Psychrobacter halodurans</name>
    <dbReference type="NCBI Taxonomy" id="2818439"/>
    <lineage>
        <taxon>Bacteria</taxon>
        <taxon>Pseudomonadati</taxon>
        <taxon>Pseudomonadota</taxon>
        <taxon>Gammaproteobacteria</taxon>
        <taxon>Moraxellales</taxon>
        <taxon>Moraxellaceae</taxon>
        <taxon>Psychrobacter</taxon>
    </lineage>
</organism>
<keyword evidence="3" id="KW-1185">Reference proteome</keyword>
<reference evidence="2 3" key="1">
    <citation type="submission" date="2021-03" db="EMBL/GenBank/DDBJ databases">
        <authorList>
            <person name="Shang D.-D."/>
            <person name="Du Z.-J."/>
            <person name="Chen G.-J."/>
        </authorList>
    </citation>
    <scope>NUCLEOTIDE SEQUENCE [LARGE SCALE GENOMIC DNA]</scope>
    <source>
        <strain evidence="2 3">F2608</strain>
    </source>
</reference>
<protein>
    <submittedName>
        <fullName evidence="2">Uncharacterized protein</fullName>
    </submittedName>
</protein>
<feature type="compositionally biased region" description="Basic and acidic residues" evidence="1">
    <location>
        <begin position="13"/>
        <end position="50"/>
    </location>
</feature>
<accession>A0AAW4IVP4</accession>
<feature type="compositionally biased region" description="Basic and acidic residues" evidence="1">
    <location>
        <begin position="119"/>
        <end position="129"/>
    </location>
</feature>
<sequence>MQTKDPALTKTPIDNHKDTLGRHDMSNNGKKHDIEDHEIKENTTENKGTDTFEEGIVETEHVNGDDNPARQPDRRDQEGTAFDDNVNERTVSSEAPDSHKINNKNRYATVDNAQTRVLNPDEKDHKKDR</sequence>